<dbReference type="eggNOG" id="COG0204">
    <property type="taxonomic scope" value="Bacteria"/>
</dbReference>
<evidence type="ECO:0000256" key="1">
    <source>
        <dbReference type="ARBA" id="ARBA00005189"/>
    </source>
</evidence>
<keyword evidence="2 6" id="KW-0808">Transferase</keyword>
<feature type="domain" description="Phospholipid/glycerol acyltransferase" evidence="5">
    <location>
        <begin position="71"/>
        <end position="185"/>
    </location>
</feature>
<dbReference type="HOGENOM" id="CLU_027938_5_1_5"/>
<feature type="transmembrane region" description="Helical" evidence="4">
    <location>
        <begin position="7"/>
        <end position="29"/>
    </location>
</feature>
<keyword evidence="4" id="KW-0812">Transmembrane</keyword>
<organism evidence="6 7">
    <name type="scientific">Maricaulis maris (strain MCS10)</name>
    <name type="common">Caulobacter maris</name>
    <dbReference type="NCBI Taxonomy" id="394221"/>
    <lineage>
        <taxon>Bacteria</taxon>
        <taxon>Pseudomonadati</taxon>
        <taxon>Pseudomonadota</taxon>
        <taxon>Alphaproteobacteria</taxon>
        <taxon>Maricaulales</taxon>
        <taxon>Maricaulaceae</taxon>
        <taxon>Maricaulis</taxon>
    </lineage>
</organism>
<dbReference type="GO" id="GO:0003841">
    <property type="term" value="F:1-acylglycerol-3-phosphate O-acyltransferase activity"/>
    <property type="evidence" value="ECO:0007669"/>
    <property type="project" value="TreeGrafter"/>
</dbReference>
<proteinExistence type="predicted"/>
<dbReference type="AlphaFoldDB" id="Q0AM24"/>
<dbReference type="CDD" id="cd07989">
    <property type="entry name" value="LPLAT_AGPAT-like"/>
    <property type="match status" value="1"/>
</dbReference>
<keyword evidence="4" id="KW-0472">Membrane</keyword>
<gene>
    <name evidence="6" type="ordered locus">Mmar10_2377</name>
</gene>
<dbReference type="RefSeq" id="WP_011644314.1">
    <property type="nucleotide sequence ID" value="NC_008347.1"/>
</dbReference>
<evidence type="ECO:0000259" key="5">
    <source>
        <dbReference type="SMART" id="SM00563"/>
    </source>
</evidence>
<evidence type="ECO:0000256" key="4">
    <source>
        <dbReference type="SAM" id="Phobius"/>
    </source>
</evidence>
<accession>Q0AM24</accession>
<evidence type="ECO:0000256" key="3">
    <source>
        <dbReference type="ARBA" id="ARBA00023315"/>
    </source>
</evidence>
<evidence type="ECO:0000313" key="6">
    <source>
        <dbReference type="EMBL" id="ABI66669.1"/>
    </source>
</evidence>
<dbReference type="Pfam" id="PF01553">
    <property type="entry name" value="Acyltransferase"/>
    <property type="match status" value="1"/>
</dbReference>
<dbReference type="GO" id="GO:0006654">
    <property type="term" value="P:phosphatidic acid biosynthetic process"/>
    <property type="evidence" value="ECO:0007669"/>
    <property type="project" value="TreeGrafter"/>
</dbReference>
<dbReference type="InterPro" id="IPR002123">
    <property type="entry name" value="Plipid/glycerol_acylTrfase"/>
</dbReference>
<comment type="pathway">
    <text evidence="1">Lipid metabolism.</text>
</comment>
<dbReference type="KEGG" id="mmr:Mmar10_2377"/>
<dbReference type="PANTHER" id="PTHR10434:SF40">
    <property type="entry name" value="1-ACYL-SN-GLYCEROL-3-PHOSPHATE ACYLTRANSFERASE"/>
    <property type="match status" value="1"/>
</dbReference>
<keyword evidence="3 6" id="KW-0012">Acyltransferase</keyword>
<dbReference type="STRING" id="394221.Mmar10_2377"/>
<sequence precursor="true">MRFLRSLIFYIWMYGLMIVFGLAGTPFLLGPRSWARGILRAYLKVVWFGMRWIMGVTFEVRGREHLTSGGALVASKHMSMWETLAFWEILPDPAIILKKSLVYMPIFGWFAVKLGNISIDRKGGGKALKGMLRDAAARGSENRQVLIFPEGTRVMPGEAPELKPGIAGLYKSMGKPCIPVALNSGVHLQTYCGLRKPGRIVVEFLEPIAPGLDKARFMQQLHQRINTATDALLAAGQPATEKET</sequence>
<evidence type="ECO:0000313" key="7">
    <source>
        <dbReference type="Proteomes" id="UP000001964"/>
    </source>
</evidence>
<name>Q0AM24_MARMM</name>
<dbReference type="Proteomes" id="UP000001964">
    <property type="component" value="Chromosome"/>
</dbReference>
<dbReference type="PANTHER" id="PTHR10434">
    <property type="entry name" value="1-ACYL-SN-GLYCEROL-3-PHOSPHATE ACYLTRANSFERASE"/>
    <property type="match status" value="1"/>
</dbReference>
<keyword evidence="4" id="KW-1133">Transmembrane helix</keyword>
<dbReference type="SMART" id="SM00563">
    <property type="entry name" value="PlsC"/>
    <property type="match status" value="1"/>
</dbReference>
<dbReference type="SUPFAM" id="SSF69593">
    <property type="entry name" value="Glycerol-3-phosphate (1)-acyltransferase"/>
    <property type="match status" value="1"/>
</dbReference>
<keyword evidence="7" id="KW-1185">Reference proteome</keyword>
<protein>
    <submittedName>
        <fullName evidence="6">Phospholipid/glycerol acyltransferase</fullName>
    </submittedName>
</protein>
<dbReference type="EMBL" id="CP000449">
    <property type="protein sequence ID" value="ABI66669.1"/>
    <property type="molecule type" value="Genomic_DNA"/>
</dbReference>
<reference evidence="6 7" key="1">
    <citation type="submission" date="2006-08" db="EMBL/GenBank/DDBJ databases">
        <title>Complete sequence of Maricaulis maris MCS10.</title>
        <authorList>
            <consortium name="US DOE Joint Genome Institute"/>
            <person name="Copeland A."/>
            <person name="Lucas S."/>
            <person name="Lapidus A."/>
            <person name="Barry K."/>
            <person name="Detter J.C."/>
            <person name="Glavina del Rio T."/>
            <person name="Hammon N."/>
            <person name="Israni S."/>
            <person name="Dalin E."/>
            <person name="Tice H."/>
            <person name="Pitluck S."/>
            <person name="Saunders E."/>
            <person name="Brettin T."/>
            <person name="Bruce D."/>
            <person name="Han C."/>
            <person name="Tapia R."/>
            <person name="Gilna P."/>
            <person name="Schmutz J."/>
            <person name="Larimer F."/>
            <person name="Land M."/>
            <person name="Hauser L."/>
            <person name="Kyrpides N."/>
            <person name="Mikhailova N."/>
            <person name="Viollier P."/>
            <person name="Stephens C."/>
            <person name="Richardson P."/>
        </authorList>
    </citation>
    <scope>NUCLEOTIDE SEQUENCE [LARGE SCALE GENOMIC DNA]</scope>
    <source>
        <strain evidence="6 7">MCS10</strain>
    </source>
</reference>
<evidence type="ECO:0000256" key="2">
    <source>
        <dbReference type="ARBA" id="ARBA00022679"/>
    </source>
</evidence>